<feature type="region of interest" description="Disordered" evidence="1">
    <location>
        <begin position="23"/>
        <end position="42"/>
    </location>
</feature>
<evidence type="ECO:0000313" key="2">
    <source>
        <dbReference type="EMBL" id="EQC28106.1"/>
    </source>
</evidence>
<dbReference type="Proteomes" id="UP000030762">
    <property type="component" value="Unassembled WGS sequence"/>
</dbReference>
<keyword evidence="3" id="KW-1185">Reference proteome</keyword>
<reference evidence="2 3" key="1">
    <citation type="submission" date="2012-04" db="EMBL/GenBank/DDBJ databases">
        <title>The Genome Sequence of Saprolegnia declina VS20.</title>
        <authorList>
            <consortium name="The Broad Institute Genome Sequencing Platform"/>
            <person name="Russ C."/>
            <person name="Nusbaum C."/>
            <person name="Tyler B."/>
            <person name="van West P."/>
            <person name="Dieguez-Uribeondo J."/>
            <person name="de Bruijn I."/>
            <person name="Tripathy S."/>
            <person name="Jiang R."/>
            <person name="Young S.K."/>
            <person name="Zeng Q."/>
            <person name="Gargeya S."/>
            <person name="Fitzgerald M."/>
            <person name="Haas B."/>
            <person name="Abouelleil A."/>
            <person name="Alvarado L."/>
            <person name="Arachchi H.M."/>
            <person name="Berlin A."/>
            <person name="Chapman S.B."/>
            <person name="Goldberg J."/>
            <person name="Griggs A."/>
            <person name="Gujja S."/>
            <person name="Hansen M."/>
            <person name="Howarth C."/>
            <person name="Imamovic A."/>
            <person name="Larimer J."/>
            <person name="McCowen C."/>
            <person name="Montmayeur A."/>
            <person name="Murphy C."/>
            <person name="Neiman D."/>
            <person name="Pearson M."/>
            <person name="Priest M."/>
            <person name="Roberts A."/>
            <person name="Saif S."/>
            <person name="Shea T."/>
            <person name="Sisk P."/>
            <person name="Sykes S."/>
            <person name="Wortman J."/>
            <person name="Nusbaum C."/>
            <person name="Birren B."/>
        </authorList>
    </citation>
    <scope>NUCLEOTIDE SEQUENCE [LARGE SCALE GENOMIC DNA]</scope>
    <source>
        <strain evidence="2 3">VS20</strain>
    </source>
</reference>
<dbReference type="EMBL" id="JH767199">
    <property type="protein sequence ID" value="EQC28106.1"/>
    <property type="molecule type" value="Genomic_DNA"/>
</dbReference>
<dbReference type="VEuPathDB" id="FungiDB:SDRG_14198"/>
<dbReference type="RefSeq" id="XP_008618531.1">
    <property type="nucleotide sequence ID" value="XM_008620309.1"/>
</dbReference>
<feature type="region of interest" description="Disordered" evidence="1">
    <location>
        <begin position="149"/>
        <end position="178"/>
    </location>
</feature>
<dbReference type="OrthoDB" id="72753at2759"/>
<evidence type="ECO:0000313" key="3">
    <source>
        <dbReference type="Proteomes" id="UP000030762"/>
    </source>
</evidence>
<dbReference type="InParanoid" id="T0Q0P3"/>
<dbReference type="eggNOG" id="ENOG502SVAF">
    <property type="taxonomic scope" value="Eukaryota"/>
</dbReference>
<sequence length="520" mass="58168">MRARSPYQRDLTPTSKHIHELMDEEDARYTKATPPAEPPVRGYQVPMLRSISVREKYAREALRRLAKNLTTASSAHDDAVFNQVNEILHPKSAAPAKKKFDKRWYHFHNRQVYSIGQDTVPTPLPPSNVEPAPVRLHALSKPHVAFDAMSDTHSSRSNTSDALSSDAPTTADETEVSAPDMTTCPRNVYHACFDVDWAVAGVEKVVKDAVERQRIGALLRAHARILFHLFRYHASLQGGSDREPFKLAAKAKILEDLSVPIPEPARHGISDQPTSRQDFLLFVVQAALGYYKRDEVAGLVKRLAKEGLEDSTSVFYLLHDFLLPFASIEDPTHFQTLFFKHESAQQVLTMHRIGLEMAFLQHATRVTHDPTTSKSPSPMPQSLQPFLKFQSYLGFLHHLKLIDTKLSETKASVIFCSCLPVWPDDRAVVSQCLDYNGFTLALTKIAFAKHEKTICGGEEDVCPSRHTSARCACVLATVQDKYNMHAYLEPLGILIAKITSPGSRRGVRRRSATDTEAAKA</sequence>
<dbReference type="AlphaFoldDB" id="T0Q0P3"/>
<accession>T0Q0P3</accession>
<organism evidence="2 3">
    <name type="scientific">Saprolegnia diclina (strain VS20)</name>
    <dbReference type="NCBI Taxonomy" id="1156394"/>
    <lineage>
        <taxon>Eukaryota</taxon>
        <taxon>Sar</taxon>
        <taxon>Stramenopiles</taxon>
        <taxon>Oomycota</taxon>
        <taxon>Saprolegniomycetes</taxon>
        <taxon>Saprolegniales</taxon>
        <taxon>Saprolegniaceae</taxon>
        <taxon>Saprolegnia</taxon>
    </lineage>
</organism>
<dbReference type="OMA" id="FHLFRYH"/>
<gene>
    <name evidence="2" type="ORF">SDRG_14198</name>
</gene>
<proteinExistence type="predicted"/>
<name>T0Q0P3_SAPDV</name>
<dbReference type="GeneID" id="19954925"/>
<protein>
    <submittedName>
        <fullName evidence="2">Uncharacterized protein</fullName>
    </submittedName>
</protein>
<evidence type="ECO:0000256" key="1">
    <source>
        <dbReference type="SAM" id="MobiDB-lite"/>
    </source>
</evidence>
<feature type="compositionally biased region" description="Polar residues" evidence="1">
    <location>
        <begin position="151"/>
        <end position="168"/>
    </location>
</feature>